<dbReference type="AlphaFoldDB" id="A0A8J4VPE8"/>
<gene>
    <name evidence="1" type="ORF">CMV_018638</name>
</gene>
<accession>A0A8J4VPE8</accession>
<name>A0A8J4VPE8_9ROSI</name>
<sequence length="102" mass="12166">MSTFKNSTAIALLMMFNYDPILEIDGRAQVDDEDTTMMNIIRSNDWLWRHRLHLTNQYLAALERRSPSDHCHVHAIQKTPLFLPERCFWKERNAKKQSLQQH</sequence>
<organism evidence="1 2">
    <name type="scientific">Castanea mollissima</name>
    <name type="common">Chinese chestnut</name>
    <dbReference type="NCBI Taxonomy" id="60419"/>
    <lineage>
        <taxon>Eukaryota</taxon>
        <taxon>Viridiplantae</taxon>
        <taxon>Streptophyta</taxon>
        <taxon>Embryophyta</taxon>
        <taxon>Tracheophyta</taxon>
        <taxon>Spermatophyta</taxon>
        <taxon>Magnoliopsida</taxon>
        <taxon>eudicotyledons</taxon>
        <taxon>Gunneridae</taxon>
        <taxon>Pentapetalae</taxon>
        <taxon>rosids</taxon>
        <taxon>fabids</taxon>
        <taxon>Fagales</taxon>
        <taxon>Fagaceae</taxon>
        <taxon>Castanea</taxon>
    </lineage>
</organism>
<evidence type="ECO:0000313" key="1">
    <source>
        <dbReference type="EMBL" id="KAF3956216.1"/>
    </source>
</evidence>
<reference evidence="1" key="1">
    <citation type="submission" date="2020-03" db="EMBL/GenBank/DDBJ databases">
        <title>Castanea mollissima Vanexum genome sequencing.</title>
        <authorList>
            <person name="Staton M."/>
        </authorList>
    </citation>
    <scope>NUCLEOTIDE SEQUENCE</scope>
    <source>
        <tissue evidence="1">Leaf</tissue>
    </source>
</reference>
<evidence type="ECO:0000313" key="2">
    <source>
        <dbReference type="Proteomes" id="UP000737018"/>
    </source>
</evidence>
<dbReference type="EMBL" id="JRKL02003159">
    <property type="protein sequence ID" value="KAF3956216.1"/>
    <property type="molecule type" value="Genomic_DNA"/>
</dbReference>
<proteinExistence type="predicted"/>
<protein>
    <submittedName>
        <fullName evidence="1">Uncharacterized protein</fullName>
    </submittedName>
</protein>
<dbReference type="Proteomes" id="UP000737018">
    <property type="component" value="Unassembled WGS sequence"/>
</dbReference>
<keyword evidence="2" id="KW-1185">Reference proteome</keyword>
<comment type="caution">
    <text evidence="1">The sequence shown here is derived from an EMBL/GenBank/DDBJ whole genome shotgun (WGS) entry which is preliminary data.</text>
</comment>